<feature type="transmembrane region" description="Helical" evidence="1">
    <location>
        <begin position="21"/>
        <end position="43"/>
    </location>
</feature>
<accession>A0ABP6NK19</accession>
<keyword evidence="1" id="KW-1133">Transmembrane helix</keyword>
<keyword evidence="1" id="KW-0472">Membrane</keyword>
<organism evidence="2 3">
    <name type="scientific">Streptomyces rectiviolaceus</name>
    <dbReference type="NCBI Taxonomy" id="332591"/>
    <lineage>
        <taxon>Bacteria</taxon>
        <taxon>Bacillati</taxon>
        <taxon>Actinomycetota</taxon>
        <taxon>Actinomycetes</taxon>
        <taxon>Kitasatosporales</taxon>
        <taxon>Streptomycetaceae</taxon>
        <taxon>Streptomyces</taxon>
    </lineage>
</organism>
<evidence type="ECO:0000313" key="2">
    <source>
        <dbReference type="EMBL" id="GAA3151121.1"/>
    </source>
</evidence>
<protein>
    <submittedName>
        <fullName evidence="2">Uncharacterized protein</fullName>
    </submittedName>
</protein>
<comment type="caution">
    <text evidence="2">The sequence shown here is derived from an EMBL/GenBank/DDBJ whole genome shotgun (WGS) entry which is preliminary data.</text>
</comment>
<keyword evidence="1" id="KW-0812">Transmembrane</keyword>
<dbReference type="EMBL" id="BAAAUG010000219">
    <property type="protein sequence ID" value="GAA3151121.1"/>
    <property type="molecule type" value="Genomic_DNA"/>
</dbReference>
<evidence type="ECO:0000256" key="1">
    <source>
        <dbReference type="SAM" id="Phobius"/>
    </source>
</evidence>
<gene>
    <name evidence="2" type="ORF">GCM10010449_81790</name>
</gene>
<name>A0ABP6NK19_9ACTN</name>
<dbReference type="Proteomes" id="UP001501637">
    <property type="component" value="Unassembled WGS sequence"/>
</dbReference>
<sequence>MRTLSLEEIHSKEARRRGCCGSGWAAVMAAVMGLVGALGGAVAGGRAAIRGAREGAERAARAAMEQTRQQEDDQYDQWLRQERISVYTEAGRRIRALGSAVRLARQRLASQSAAETARETCMSVLTECTACGEAFHDLILIGDKQVSDAAFEFSNVVIRLQEVFGRARNARRDDAGLRLLDVHMGDLEEELSERATRLTFAMRGSLQGVKHFGSSGGRGRPS</sequence>
<evidence type="ECO:0000313" key="3">
    <source>
        <dbReference type="Proteomes" id="UP001501637"/>
    </source>
</evidence>
<keyword evidence="3" id="KW-1185">Reference proteome</keyword>
<proteinExistence type="predicted"/>
<reference evidence="3" key="1">
    <citation type="journal article" date="2019" name="Int. J. Syst. Evol. Microbiol.">
        <title>The Global Catalogue of Microorganisms (GCM) 10K type strain sequencing project: providing services to taxonomists for standard genome sequencing and annotation.</title>
        <authorList>
            <consortium name="The Broad Institute Genomics Platform"/>
            <consortium name="The Broad Institute Genome Sequencing Center for Infectious Disease"/>
            <person name="Wu L."/>
            <person name="Ma J."/>
        </authorList>
    </citation>
    <scope>NUCLEOTIDE SEQUENCE [LARGE SCALE GENOMIC DNA]</scope>
    <source>
        <strain evidence="3">JCM 9092</strain>
    </source>
</reference>